<dbReference type="PANTHER" id="PTHR33258">
    <property type="entry name" value="TRANSPOSASE INSL FOR INSERTION SEQUENCE ELEMENT IS186A-RELATED"/>
    <property type="match status" value="1"/>
</dbReference>
<dbReference type="RefSeq" id="WP_043942850.1">
    <property type="nucleotide sequence ID" value="NZ_RFFL01000097.1"/>
</dbReference>
<dbReference type="InterPro" id="IPR012337">
    <property type="entry name" value="RNaseH-like_sf"/>
</dbReference>
<feature type="non-terminal residue" evidence="2">
    <location>
        <position position="1"/>
    </location>
</feature>
<dbReference type="Pfam" id="PF01609">
    <property type="entry name" value="DDE_Tnp_1"/>
    <property type="match status" value="1"/>
</dbReference>
<name>A0ABX9US11_9GAMM</name>
<dbReference type="Gene3D" id="3.90.350.10">
    <property type="entry name" value="Transposase Inhibitor Protein From Tn5, Chain A, domain 1"/>
    <property type="match status" value="1"/>
</dbReference>
<dbReference type="PANTHER" id="PTHR33258:SF1">
    <property type="entry name" value="TRANSPOSASE INSL FOR INSERTION SEQUENCE ELEMENT IS186A-RELATED"/>
    <property type="match status" value="1"/>
</dbReference>
<dbReference type="InterPro" id="IPR002559">
    <property type="entry name" value="Transposase_11"/>
</dbReference>
<dbReference type="EMBL" id="RFFL01000097">
    <property type="protein sequence ID" value="RMH95215.1"/>
    <property type="molecule type" value="Genomic_DNA"/>
</dbReference>
<reference evidence="2 3" key="1">
    <citation type="submission" date="2018-10" db="EMBL/GenBank/DDBJ databases">
        <title>Pseudomonas sp. GL14 genome.</title>
        <authorList>
            <person name="Peng J."/>
            <person name="Liu Z.-P."/>
        </authorList>
    </citation>
    <scope>NUCLEOTIDE SEQUENCE [LARGE SCALE GENOMIC DNA]</scope>
    <source>
        <strain evidence="2 3">GL14</strain>
    </source>
</reference>
<organism evidence="2 3">
    <name type="scientific">Stutzerimonas nitrititolerans</name>
    <dbReference type="NCBI Taxonomy" id="2482751"/>
    <lineage>
        <taxon>Bacteria</taxon>
        <taxon>Pseudomonadati</taxon>
        <taxon>Pseudomonadota</taxon>
        <taxon>Gammaproteobacteria</taxon>
        <taxon>Pseudomonadales</taxon>
        <taxon>Pseudomonadaceae</taxon>
        <taxon>Stutzerimonas</taxon>
    </lineage>
</organism>
<keyword evidence="3" id="KW-1185">Reference proteome</keyword>
<dbReference type="Proteomes" id="UP000269134">
    <property type="component" value="Unassembled WGS sequence"/>
</dbReference>
<proteinExistence type="predicted"/>
<feature type="domain" description="Transposase IS4-like" evidence="1">
    <location>
        <begin position="2"/>
        <end position="54"/>
    </location>
</feature>
<protein>
    <submittedName>
        <fullName evidence="2">IS4/IS5 family transposase</fullName>
    </submittedName>
</protein>
<dbReference type="SUPFAM" id="SSF53098">
    <property type="entry name" value="Ribonuclease H-like"/>
    <property type="match status" value="1"/>
</dbReference>
<dbReference type="GeneID" id="84611469"/>
<evidence type="ECO:0000313" key="2">
    <source>
        <dbReference type="EMBL" id="RMH95215.1"/>
    </source>
</evidence>
<comment type="caution">
    <text evidence="2">The sequence shown here is derived from an EMBL/GenBank/DDBJ whole genome shotgun (WGS) entry which is preliminary data.</text>
</comment>
<sequence>KRSAQQIAALYKQRWQIELFFKWIKQHLKLKHYFGCSENAVRLQIYSALLAFLLLHAYRRHSCATGSIYEFATQLAYSLFERPAAMLKAAERRRNQAKLRIAMGSLQL</sequence>
<evidence type="ECO:0000313" key="3">
    <source>
        <dbReference type="Proteomes" id="UP000269134"/>
    </source>
</evidence>
<gene>
    <name evidence="2" type="ORF">EA795_20875</name>
</gene>
<accession>A0ABX9US11</accession>
<evidence type="ECO:0000259" key="1">
    <source>
        <dbReference type="Pfam" id="PF01609"/>
    </source>
</evidence>